<evidence type="ECO:0000256" key="1">
    <source>
        <dbReference type="SAM" id="Phobius"/>
    </source>
</evidence>
<evidence type="ECO:0000313" key="2">
    <source>
        <dbReference type="EMBL" id="RLJ40684.1"/>
    </source>
</evidence>
<comment type="caution">
    <text evidence="2">The sequence shown here is derived from an EMBL/GenBank/DDBJ whole genome shotgun (WGS) entry which is preliminary data.</text>
</comment>
<keyword evidence="3" id="KW-1185">Reference proteome</keyword>
<keyword evidence="1" id="KW-0812">Transmembrane</keyword>
<dbReference type="AlphaFoldDB" id="A0A497VP34"/>
<feature type="transmembrane region" description="Helical" evidence="1">
    <location>
        <begin position="206"/>
        <end position="229"/>
    </location>
</feature>
<feature type="transmembrane region" description="Helical" evidence="1">
    <location>
        <begin position="112"/>
        <end position="133"/>
    </location>
</feature>
<name>A0A497VP34_9RHOB</name>
<feature type="transmembrane region" description="Helical" evidence="1">
    <location>
        <begin position="73"/>
        <end position="100"/>
    </location>
</feature>
<proteinExistence type="predicted"/>
<keyword evidence="1" id="KW-0472">Membrane</keyword>
<dbReference type="Proteomes" id="UP000269157">
    <property type="component" value="Unassembled WGS sequence"/>
</dbReference>
<feature type="transmembrane region" description="Helical" evidence="1">
    <location>
        <begin position="165"/>
        <end position="185"/>
    </location>
</feature>
<organism evidence="2 3">
    <name type="scientific">Litoreibacter meonggei</name>
    <dbReference type="NCBI Taxonomy" id="1049199"/>
    <lineage>
        <taxon>Bacteria</taxon>
        <taxon>Pseudomonadati</taxon>
        <taxon>Pseudomonadota</taxon>
        <taxon>Alphaproteobacteria</taxon>
        <taxon>Rhodobacterales</taxon>
        <taxon>Roseobacteraceae</taxon>
        <taxon>Litoreibacter</taxon>
    </lineage>
</organism>
<keyword evidence="1" id="KW-1133">Transmembrane helix</keyword>
<feature type="transmembrane region" description="Helical" evidence="1">
    <location>
        <begin position="12"/>
        <end position="32"/>
    </location>
</feature>
<gene>
    <name evidence="2" type="ORF">BCF46_3253</name>
</gene>
<sequence length="323" mass="36224">MTKPETANRWTVSAIALLIAVIGNLLQLIIGFNRGTNTGENIVSQYKNFDAQGIYFFVGKCEDQAALLQSHDAVIVGIFPMFFAESIVLALGTAFCFLVLNVTRSFEFSRTIVLSGLTLSSALLVLDQGRYLYTSILDADKLFFTWSSYCINGTWGWVFDLVGYLGFYLLLALAISGYLASLTDFRAIDWNEATTSAQEFVNKPLVALDATLSWLTYFAYAYLLIWLVFSGITPNASKLYAAQVVIIFAVIFAFYFVTVWSLARSYFQIEKLKPNFKQNPIADLYAPHGTRLVEIFIKLSLPAVLFLSVWFDWLKGLLSFLQG</sequence>
<feature type="transmembrane region" description="Helical" evidence="1">
    <location>
        <begin position="295"/>
        <end position="313"/>
    </location>
</feature>
<reference evidence="2 3" key="1">
    <citation type="submission" date="2018-10" db="EMBL/GenBank/DDBJ databases">
        <title>Genomic Encyclopedia of Archaeal and Bacterial Type Strains, Phase II (KMG-II): from individual species to whole genera.</title>
        <authorList>
            <person name="Goeker M."/>
        </authorList>
    </citation>
    <scope>NUCLEOTIDE SEQUENCE [LARGE SCALE GENOMIC DNA]</scope>
    <source>
        <strain evidence="2 3">DSM 29466</strain>
    </source>
</reference>
<accession>A0A497VP34</accession>
<evidence type="ECO:0000313" key="3">
    <source>
        <dbReference type="Proteomes" id="UP000269157"/>
    </source>
</evidence>
<dbReference type="EMBL" id="RCCE01000006">
    <property type="protein sequence ID" value="RLJ40684.1"/>
    <property type="molecule type" value="Genomic_DNA"/>
</dbReference>
<protein>
    <submittedName>
        <fullName evidence="2">Uncharacterized protein</fullName>
    </submittedName>
</protein>
<dbReference type="RefSeq" id="WP_121026661.1">
    <property type="nucleotide sequence ID" value="NZ_RCCE01000006.1"/>
</dbReference>
<feature type="transmembrane region" description="Helical" evidence="1">
    <location>
        <begin position="241"/>
        <end position="263"/>
    </location>
</feature>